<dbReference type="WBParaSite" id="nRc.2.0.1.t03836-RA">
    <property type="protein sequence ID" value="nRc.2.0.1.t03836-RA"/>
    <property type="gene ID" value="nRc.2.0.1.g03836"/>
</dbReference>
<keyword evidence="1" id="KW-1185">Reference proteome</keyword>
<reference evidence="2" key="1">
    <citation type="submission" date="2022-11" db="UniProtKB">
        <authorList>
            <consortium name="WormBaseParasite"/>
        </authorList>
    </citation>
    <scope>IDENTIFICATION</scope>
</reference>
<dbReference type="Proteomes" id="UP000887565">
    <property type="component" value="Unplaced"/>
</dbReference>
<sequence>MNNAPAARLASAVPAFATVARGTFVRVQVASKDNKRRNLLRAVQLEPQRPSQATSWIYSKVFSQVQDLVSMWNMVI</sequence>
<accession>A0A915HQQ0</accession>
<name>A0A915HQQ0_ROMCU</name>
<evidence type="ECO:0000313" key="1">
    <source>
        <dbReference type="Proteomes" id="UP000887565"/>
    </source>
</evidence>
<evidence type="ECO:0000313" key="2">
    <source>
        <dbReference type="WBParaSite" id="nRc.2.0.1.t03836-RA"/>
    </source>
</evidence>
<proteinExistence type="predicted"/>
<dbReference type="AlphaFoldDB" id="A0A915HQQ0"/>
<protein>
    <submittedName>
        <fullName evidence="2">Uncharacterized protein</fullName>
    </submittedName>
</protein>
<organism evidence="1 2">
    <name type="scientific">Romanomermis culicivorax</name>
    <name type="common">Nematode worm</name>
    <dbReference type="NCBI Taxonomy" id="13658"/>
    <lineage>
        <taxon>Eukaryota</taxon>
        <taxon>Metazoa</taxon>
        <taxon>Ecdysozoa</taxon>
        <taxon>Nematoda</taxon>
        <taxon>Enoplea</taxon>
        <taxon>Dorylaimia</taxon>
        <taxon>Mermithida</taxon>
        <taxon>Mermithoidea</taxon>
        <taxon>Mermithidae</taxon>
        <taxon>Romanomermis</taxon>
    </lineage>
</organism>